<feature type="signal peptide" evidence="3">
    <location>
        <begin position="1"/>
        <end position="23"/>
    </location>
</feature>
<evidence type="ECO:0000256" key="3">
    <source>
        <dbReference type="SAM" id="SignalP"/>
    </source>
</evidence>
<keyword evidence="3" id="KW-0732">Signal</keyword>
<dbReference type="AlphaFoldDB" id="A0AAX4P1A2"/>
<feature type="compositionally biased region" description="Acidic residues" evidence="1">
    <location>
        <begin position="267"/>
        <end position="280"/>
    </location>
</feature>
<proteinExistence type="predicted"/>
<sequence length="394" mass="41806">MVGKGSVRARVLVLLLAVLATAGAPTRCDARLACEAVHLTTGLDCSHDLCVPSNITAGTTSCSPERCYCRIDAAGLPGDGFVFRNGTARCFTFDAMDKHHYLRVVVRAEQEFARVSGYVTSSTGPEDEPRLRWETETGGPPASGGFEAYPISSTESFSLSREEWRRSASEDEGEWEGTWSVCLNATLSAESETETTRVTVSANSSRCPLGERDRVCSGRGSCVKTSWNCGVAPTCSRYVCSCDDFFAGEDCSVRIPGGGGRGPMPGPEEEESGEGSDGDVETGGPADAGGTVPRPEDYATGDSKHERPDAAIPTRGGPVGLGDDGSRRAPERANAAPSYAIAVLGVAVLVTSLAVARRRLISSKSPEKAGFILLDPKKRRRQGQKHKGRDVEMC</sequence>
<keyword evidence="2" id="KW-0472">Membrane</keyword>
<name>A0AAX4P1A2_9CHLO</name>
<reference evidence="4 5" key="1">
    <citation type="submission" date="2024-03" db="EMBL/GenBank/DDBJ databases">
        <title>Complete genome sequence of the green alga Chloropicon roscoffensis RCC1871.</title>
        <authorList>
            <person name="Lemieux C."/>
            <person name="Pombert J.-F."/>
            <person name="Otis C."/>
            <person name="Turmel M."/>
        </authorList>
    </citation>
    <scope>NUCLEOTIDE SEQUENCE [LARGE SCALE GENOMIC DNA]</scope>
    <source>
        <strain evidence="4 5">RCC1871</strain>
    </source>
</reference>
<keyword evidence="5" id="KW-1185">Reference proteome</keyword>
<keyword evidence="2" id="KW-1133">Transmembrane helix</keyword>
<feature type="chain" id="PRO_5043971356" description="EGF-like domain-containing protein" evidence="3">
    <location>
        <begin position="24"/>
        <end position="394"/>
    </location>
</feature>
<evidence type="ECO:0000256" key="2">
    <source>
        <dbReference type="SAM" id="Phobius"/>
    </source>
</evidence>
<feature type="transmembrane region" description="Helical" evidence="2">
    <location>
        <begin position="336"/>
        <end position="356"/>
    </location>
</feature>
<dbReference type="EMBL" id="CP151502">
    <property type="protein sequence ID" value="WZN60175.1"/>
    <property type="molecule type" value="Genomic_DNA"/>
</dbReference>
<evidence type="ECO:0000313" key="4">
    <source>
        <dbReference type="EMBL" id="WZN60175.1"/>
    </source>
</evidence>
<evidence type="ECO:0008006" key="6">
    <source>
        <dbReference type="Google" id="ProtNLM"/>
    </source>
</evidence>
<gene>
    <name evidence="4" type="ORF">HKI87_02g17040</name>
</gene>
<organism evidence="4 5">
    <name type="scientific">Chloropicon roscoffensis</name>
    <dbReference type="NCBI Taxonomy" id="1461544"/>
    <lineage>
        <taxon>Eukaryota</taxon>
        <taxon>Viridiplantae</taxon>
        <taxon>Chlorophyta</taxon>
        <taxon>Chloropicophyceae</taxon>
        <taxon>Chloropicales</taxon>
        <taxon>Chloropicaceae</taxon>
        <taxon>Chloropicon</taxon>
    </lineage>
</organism>
<dbReference type="Proteomes" id="UP001472866">
    <property type="component" value="Chromosome 02"/>
</dbReference>
<keyword evidence="2" id="KW-0812">Transmembrane</keyword>
<evidence type="ECO:0000313" key="5">
    <source>
        <dbReference type="Proteomes" id="UP001472866"/>
    </source>
</evidence>
<feature type="region of interest" description="Disordered" evidence="1">
    <location>
        <begin position="255"/>
        <end position="331"/>
    </location>
</feature>
<protein>
    <recommendedName>
        <fullName evidence="6">EGF-like domain-containing protein</fullName>
    </recommendedName>
</protein>
<feature type="compositionally biased region" description="Basic and acidic residues" evidence="1">
    <location>
        <begin position="294"/>
        <end position="309"/>
    </location>
</feature>
<accession>A0AAX4P1A2</accession>
<evidence type="ECO:0000256" key="1">
    <source>
        <dbReference type="SAM" id="MobiDB-lite"/>
    </source>
</evidence>